<reference evidence="2 3" key="1">
    <citation type="submission" date="2016-10" db="EMBL/GenBank/DDBJ databases">
        <authorList>
            <person name="de Groot N.N."/>
        </authorList>
    </citation>
    <scope>NUCLEOTIDE SEQUENCE [LARGE SCALE GENOMIC DNA]</scope>
    <source>
        <strain evidence="2 3">DSM 44637</strain>
    </source>
</reference>
<gene>
    <name evidence="2" type="ORF">SAMN05421854_101427</name>
</gene>
<name>A0A1I5E011_9PSEU</name>
<evidence type="ECO:0000313" key="3">
    <source>
        <dbReference type="Proteomes" id="UP000199137"/>
    </source>
</evidence>
<proteinExistence type="predicted"/>
<protein>
    <submittedName>
        <fullName evidence="2">Uncharacterized protein</fullName>
    </submittedName>
</protein>
<accession>A0A1I5E011</accession>
<evidence type="ECO:0000313" key="2">
    <source>
        <dbReference type="EMBL" id="SFO04792.1"/>
    </source>
</evidence>
<feature type="region of interest" description="Disordered" evidence="1">
    <location>
        <begin position="1"/>
        <end position="21"/>
    </location>
</feature>
<organism evidence="2 3">
    <name type="scientific">Amycolatopsis rubida</name>
    <dbReference type="NCBI Taxonomy" id="112413"/>
    <lineage>
        <taxon>Bacteria</taxon>
        <taxon>Bacillati</taxon>
        <taxon>Actinomycetota</taxon>
        <taxon>Actinomycetes</taxon>
        <taxon>Pseudonocardiales</taxon>
        <taxon>Pseudonocardiaceae</taxon>
        <taxon>Amycolatopsis</taxon>
    </lineage>
</organism>
<dbReference type="EMBL" id="FOWC01000001">
    <property type="protein sequence ID" value="SFO04792.1"/>
    <property type="molecule type" value="Genomic_DNA"/>
</dbReference>
<dbReference type="STRING" id="112413.SAMN05421854_101427"/>
<sequence length="116" mass="12453">MPPNTTPTDDKAGTTEPRSAADHCAAAEALFARARAMYPTLGGTGAEHGEYKRCFDWADMHLRIAEAMTAGAHVVAAHHPLLAQADVRVAEACLSHETYRWTEFLHNGPGTPGRTA</sequence>
<dbReference type="AlphaFoldDB" id="A0A1I5E011"/>
<dbReference type="OrthoDB" id="3630291at2"/>
<dbReference type="RefSeq" id="WP_093572020.1">
    <property type="nucleotide sequence ID" value="NZ_FOWC01000001.1"/>
</dbReference>
<dbReference type="Proteomes" id="UP000199137">
    <property type="component" value="Unassembled WGS sequence"/>
</dbReference>
<evidence type="ECO:0000256" key="1">
    <source>
        <dbReference type="SAM" id="MobiDB-lite"/>
    </source>
</evidence>